<evidence type="ECO:0000313" key="2">
    <source>
        <dbReference type="EMBL" id="GJM87626.1"/>
    </source>
</evidence>
<comment type="caution">
    <text evidence="2">The sequence shown here is derived from an EMBL/GenBank/DDBJ whole genome shotgun (WGS) entry which is preliminary data.</text>
</comment>
<reference evidence="2" key="1">
    <citation type="journal article" date="2018" name="DNA Res.">
        <title>Multiple hybrid de novo genome assembly of finger millet, an orphan allotetraploid crop.</title>
        <authorList>
            <person name="Hatakeyama M."/>
            <person name="Aluri S."/>
            <person name="Balachadran M.T."/>
            <person name="Sivarajan S.R."/>
            <person name="Patrignani A."/>
            <person name="Gruter S."/>
            <person name="Poveda L."/>
            <person name="Shimizu-Inatsugi R."/>
            <person name="Baeten J."/>
            <person name="Francoijs K.J."/>
            <person name="Nataraja K.N."/>
            <person name="Reddy Y.A.N."/>
            <person name="Phadnis S."/>
            <person name="Ravikumar R.L."/>
            <person name="Schlapbach R."/>
            <person name="Sreeman S.M."/>
            <person name="Shimizu K.K."/>
        </authorList>
    </citation>
    <scope>NUCLEOTIDE SEQUENCE</scope>
</reference>
<dbReference type="AlphaFoldDB" id="A0AAV5BNT0"/>
<dbReference type="GO" id="GO:0005524">
    <property type="term" value="F:ATP binding"/>
    <property type="evidence" value="ECO:0007669"/>
    <property type="project" value="InterPro"/>
</dbReference>
<feature type="compositionally biased region" description="Low complexity" evidence="1">
    <location>
        <begin position="162"/>
        <end position="171"/>
    </location>
</feature>
<dbReference type="Proteomes" id="UP001054889">
    <property type="component" value="Unassembled WGS sequence"/>
</dbReference>
<evidence type="ECO:0000313" key="3">
    <source>
        <dbReference type="Proteomes" id="UP001054889"/>
    </source>
</evidence>
<protein>
    <submittedName>
        <fullName evidence="2">Uncharacterized protein</fullName>
    </submittedName>
</protein>
<feature type="region of interest" description="Disordered" evidence="1">
    <location>
        <begin position="1"/>
        <end position="26"/>
    </location>
</feature>
<dbReference type="EMBL" id="BQKI01000002">
    <property type="protein sequence ID" value="GJM87626.1"/>
    <property type="molecule type" value="Genomic_DNA"/>
</dbReference>
<gene>
    <name evidence="2" type="primary">ga03600</name>
    <name evidence="2" type="ORF">PR202_ga03600</name>
</gene>
<feature type="region of interest" description="Disordered" evidence="1">
    <location>
        <begin position="102"/>
        <end position="174"/>
    </location>
</feature>
<proteinExistence type="predicted"/>
<name>A0AAV5BNT0_ELECO</name>
<dbReference type="Gene3D" id="3.30.1490.80">
    <property type="match status" value="1"/>
</dbReference>
<dbReference type="InterPro" id="IPR014049">
    <property type="entry name" value="Glutathione_synthase_N_euk"/>
</dbReference>
<accession>A0AAV5BNT0</accession>
<organism evidence="2 3">
    <name type="scientific">Eleusine coracana subsp. coracana</name>
    <dbReference type="NCBI Taxonomy" id="191504"/>
    <lineage>
        <taxon>Eukaryota</taxon>
        <taxon>Viridiplantae</taxon>
        <taxon>Streptophyta</taxon>
        <taxon>Embryophyta</taxon>
        <taxon>Tracheophyta</taxon>
        <taxon>Spermatophyta</taxon>
        <taxon>Magnoliopsida</taxon>
        <taxon>Liliopsida</taxon>
        <taxon>Poales</taxon>
        <taxon>Poaceae</taxon>
        <taxon>PACMAD clade</taxon>
        <taxon>Chloridoideae</taxon>
        <taxon>Cynodonteae</taxon>
        <taxon>Eleusininae</taxon>
        <taxon>Eleusine</taxon>
    </lineage>
</organism>
<feature type="compositionally biased region" description="Basic and acidic residues" evidence="1">
    <location>
        <begin position="106"/>
        <end position="131"/>
    </location>
</feature>
<dbReference type="GO" id="GO:0004363">
    <property type="term" value="F:glutathione synthase activity"/>
    <property type="evidence" value="ECO:0007669"/>
    <property type="project" value="InterPro"/>
</dbReference>
<feature type="compositionally biased region" description="Polar residues" evidence="1">
    <location>
        <begin position="1"/>
        <end position="12"/>
    </location>
</feature>
<evidence type="ECO:0000256" key="1">
    <source>
        <dbReference type="SAM" id="MobiDB-lite"/>
    </source>
</evidence>
<sequence length="285" mass="31277">MTRSVTTSARCSVTNTTAPVPVPPIDGGGRQMMGQLAVPPGMVDELVEEALVWCSQHGLVVGDRNHPAGSAFETTYREWKVEQDWNESRSFDTAYLGSVTPQSTVTKEDQANIKTGTSKDDASDHSAKRSSDVNAAPTSPRTRKETNRSEIPSVSDLNVPGTTTTPATSSPVDVEEATLVFEKMPEPTYDYPIGSDEDATPTLIHRVVKEGISEETIPTRTLYHTGKFAIAGFDESDEQEELKTFEGFTEKAYHSFQRLKSHMANKSKLLQLVERTCAKAMETED</sequence>
<keyword evidence="3" id="KW-1185">Reference proteome</keyword>
<reference evidence="2" key="2">
    <citation type="submission" date="2021-12" db="EMBL/GenBank/DDBJ databases">
        <title>Resequencing data analysis of finger millet.</title>
        <authorList>
            <person name="Hatakeyama M."/>
            <person name="Aluri S."/>
            <person name="Balachadran M.T."/>
            <person name="Sivarajan S.R."/>
            <person name="Poveda L."/>
            <person name="Shimizu-Inatsugi R."/>
            <person name="Schlapbach R."/>
            <person name="Sreeman S.M."/>
            <person name="Shimizu K.K."/>
        </authorList>
    </citation>
    <scope>NUCLEOTIDE SEQUENCE</scope>
</reference>